<accession>A0A6J8ENA4</accession>
<dbReference type="Proteomes" id="UP000507470">
    <property type="component" value="Unassembled WGS sequence"/>
</dbReference>
<name>A0A6J8ENA4_MYTCO</name>
<proteinExistence type="predicted"/>
<dbReference type="EMBL" id="CACVKT020009308">
    <property type="protein sequence ID" value="CAC5421252.1"/>
    <property type="molecule type" value="Genomic_DNA"/>
</dbReference>
<organism evidence="1 2">
    <name type="scientific">Mytilus coruscus</name>
    <name type="common">Sea mussel</name>
    <dbReference type="NCBI Taxonomy" id="42192"/>
    <lineage>
        <taxon>Eukaryota</taxon>
        <taxon>Metazoa</taxon>
        <taxon>Spiralia</taxon>
        <taxon>Lophotrochozoa</taxon>
        <taxon>Mollusca</taxon>
        <taxon>Bivalvia</taxon>
        <taxon>Autobranchia</taxon>
        <taxon>Pteriomorphia</taxon>
        <taxon>Mytilida</taxon>
        <taxon>Mytiloidea</taxon>
        <taxon>Mytilidae</taxon>
        <taxon>Mytilinae</taxon>
        <taxon>Mytilus</taxon>
    </lineage>
</organism>
<reference evidence="1 2" key="1">
    <citation type="submission" date="2020-06" db="EMBL/GenBank/DDBJ databases">
        <authorList>
            <person name="Li R."/>
            <person name="Bekaert M."/>
        </authorList>
    </citation>
    <scope>NUCLEOTIDE SEQUENCE [LARGE SCALE GENOMIC DNA]</scope>
    <source>
        <strain evidence="2">wild</strain>
    </source>
</reference>
<keyword evidence="2" id="KW-1185">Reference proteome</keyword>
<evidence type="ECO:0000313" key="1">
    <source>
        <dbReference type="EMBL" id="CAC5421252.1"/>
    </source>
</evidence>
<dbReference type="OrthoDB" id="6156608at2759"/>
<gene>
    <name evidence="1" type="ORF">MCOR_53392</name>
</gene>
<evidence type="ECO:0000313" key="2">
    <source>
        <dbReference type="Proteomes" id="UP000507470"/>
    </source>
</evidence>
<protein>
    <submittedName>
        <fullName evidence="1">Uncharacterized protein</fullName>
    </submittedName>
</protein>
<dbReference type="AlphaFoldDB" id="A0A6J8ENA4"/>
<sequence length="162" mass="18226">MILDNTSQSFKNKGVIVAKSICTFKGDNLPLRVMNVTDFPQTLYKNTCAGIAETVCSENILGNINAEPDLVLPEHMQVVMEKCENNLKVDQCKIVIDLLTEYSGTFAMSKIVLDRTDIIQHKINTGDARHINQNTRRIPLAQRKEVDEEIQRMLDGSIIPHS</sequence>